<dbReference type="STRING" id="1400863.BN873_190035"/>
<evidence type="ECO:0000256" key="4">
    <source>
        <dbReference type="ARBA" id="ARBA00023004"/>
    </source>
</evidence>
<dbReference type="EMBL" id="CBTJ020000024">
    <property type="protein sequence ID" value="CDI01641.1"/>
    <property type="molecule type" value="Genomic_DNA"/>
</dbReference>
<evidence type="ECO:0000256" key="5">
    <source>
        <dbReference type="ARBA" id="ARBA00049204"/>
    </source>
</evidence>
<dbReference type="SUPFAM" id="SSF54719">
    <property type="entry name" value="Fe,Mn superoxide dismutase (SOD), C-terminal domain"/>
    <property type="match status" value="1"/>
</dbReference>
<feature type="binding site" evidence="6">
    <location>
        <position position="161"/>
    </location>
    <ligand>
        <name>Mn(2+)</name>
        <dbReference type="ChEBI" id="CHEBI:29035"/>
    </ligand>
</feature>
<dbReference type="GO" id="GO:0046914">
    <property type="term" value="F:transition metal ion binding"/>
    <property type="evidence" value="ECO:0007669"/>
    <property type="project" value="UniProtKB-ARBA"/>
</dbReference>
<dbReference type="InterPro" id="IPR019831">
    <property type="entry name" value="Mn/Fe_SOD_N"/>
</dbReference>
<dbReference type="InterPro" id="IPR001189">
    <property type="entry name" value="Mn/Fe_SOD"/>
</dbReference>
<feature type="binding site" evidence="6">
    <location>
        <position position="157"/>
    </location>
    <ligand>
        <name>Mn(2+)</name>
        <dbReference type="ChEBI" id="CHEBI:29035"/>
    </ligand>
</feature>
<dbReference type="PRINTS" id="PR01703">
    <property type="entry name" value="MNSODISMTASE"/>
</dbReference>
<dbReference type="PROSITE" id="PS00088">
    <property type="entry name" value="SOD_MN"/>
    <property type="match status" value="1"/>
</dbReference>
<evidence type="ECO:0000256" key="1">
    <source>
        <dbReference type="ARBA" id="ARBA00008714"/>
    </source>
</evidence>
<dbReference type="GO" id="GO:0005737">
    <property type="term" value="C:cytoplasm"/>
    <property type="evidence" value="ECO:0007669"/>
    <property type="project" value="UniProtKB-ARBA"/>
</dbReference>
<dbReference type="SUPFAM" id="SSF46609">
    <property type="entry name" value="Fe,Mn superoxide dismutase (SOD), N-terminal domain"/>
    <property type="match status" value="1"/>
</dbReference>
<dbReference type="PANTHER" id="PTHR42769:SF3">
    <property type="entry name" value="SUPEROXIDE DISMUTASE [FE] 2, CHLOROPLASTIC"/>
    <property type="match status" value="1"/>
</dbReference>
<organism evidence="10 11">
    <name type="scientific">Candidatus Competibacter denitrificans Run_A_D11</name>
    <dbReference type="NCBI Taxonomy" id="1400863"/>
    <lineage>
        <taxon>Bacteria</taxon>
        <taxon>Pseudomonadati</taxon>
        <taxon>Pseudomonadota</taxon>
        <taxon>Gammaproteobacteria</taxon>
        <taxon>Candidatus Competibacteraceae</taxon>
        <taxon>Candidatus Competibacter</taxon>
    </lineage>
</organism>
<evidence type="ECO:0000256" key="2">
    <source>
        <dbReference type="ARBA" id="ARBA00022723"/>
    </source>
</evidence>
<dbReference type="Gene3D" id="1.10.287.990">
    <property type="entry name" value="Fe,Mn superoxide dismutase (SOD) domain"/>
    <property type="match status" value="1"/>
</dbReference>
<sequence>MVHQLPELPYAKNALEPHISAETLEYHYGKHHQTYVTNLNNLIKGTEFENLSLEDIVLKSSGGIFNNAAQVWNHTFYWNCLKPAGGGEPTGALAQAINQKFGSFAAFKEEFTKVTVGTFGSGWGWLVKNPDGSVELLSTSNAGTPATAGKKALLTCDVWEHAYYIDYRNLRPKYVEAFWNLVNWDFVAHQYAG</sequence>
<feature type="domain" description="Manganese/iron superoxide dismutase C-terminal" evidence="9">
    <location>
        <begin position="89"/>
        <end position="189"/>
    </location>
</feature>
<comment type="caution">
    <text evidence="10">The sequence shown here is derived from an EMBL/GenBank/DDBJ whole genome shotgun (WGS) entry which is preliminary data.</text>
</comment>
<evidence type="ECO:0000259" key="8">
    <source>
        <dbReference type="Pfam" id="PF00081"/>
    </source>
</evidence>
<evidence type="ECO:0000313" key="10">
    <source>
        <dbReference type="EMBL" id="CDI01641.1"/>
    </source>
</evidence>
<dbReference type="PIRSF" id="PIRSF000349">
    <property type="entry name" value="SODismutase"/>
    <property type="match status" value="1"/>
</dbReference>
<feature type="domain" description="Manganese/iron superoxide dismutase N-terminal" evidence="8">
    <location>
        <begin position="3"/>
        <end position="81"/>
    </location>
</feature>
<dbReference type="Proteomes" id="UP000035760">
    <property type="component" value="Unassembled WGS sequence"/>
</dbReference>
<dbReference type="FunFam" id="3.55.40.20:FF:000001">
    <property type="entry name" value="Superoxide dismutase"/>
    <property type="match status" value="1"/>
</dbReference>
<dbReference type="InterPro" id="IPR019832">
    <property type="entry name" value="Mn/Fe_SOD_C"/>
</dbReference>
<evidence type="ECO:0000256" key="7">
    <source>
        <dbReference type="RuleBase" id="RU000414"/>
    </source>
</evidence>
<proteinExistence type="inferred from homology"/>
<protein>
    <recommendedName>
        <fullName evidence="7">Superoxide dismutase</fullName>
        <ecNumber evidence="7">1.15.1.1</ecNumber>
    </recommendedName>
</protein>
<keyword evidence="11" id="KW-1185">Reference proteome</keyword>
<evidence type="ECO:0000259" key="9">
    <source>
        <dbReference type="Pfam" id="PF02777"/>
    </source>
</evidence>
<dbReference type="PANTHER" id="PTHR42769">
    <property type="entry name" value="SUPEROXIDE DISMUTASE"/>
    <property type="match status" value="1"/>
</dbReference>
<gene>
    <name evidence="10" type="primary">sodB</name>
    <name evidence="10" type="ORF">BN873_190035</name>
</gene>
<dbReference type="InterPro" id="IPR036324">
    <property type="entry name" value="Mn/Fe_SOD_N_sf"/>
</dbReference>
<keyword evidence="2 6" id="KW-0479">Metal-binding</keyword>
<keyword evidence="4" id="KW-0408">Iron</keyword>
<dbReference type="OrthoDB" id="9803125at2"/>
<comment type="similarity">
    <text evidence="1 7">Belongs to the iron/manganese superoxide dismutase family.</text>
</comment>
<dbReference type="Pfam" id="PF00081">
    <property type="entry name" value="Sod_Fe_N"/>
    <property type="match status" value="1"/>
</dbReference>
<comment type="function">
    <text evidence="7">Destroys radicals which are normally produced within the cells and which are toxic to biological systems.</text>
</comment>
<dbReference type="InterPro" id="IPR019833">
    <property type="entry name" value="Mn/Fe_SOD_BS"/>
</dbReference>
<reference evidence="10" key="1">
    <citation type="submission" date="2013-07" db="EMBL/GenBank/DDBJ databases">
        <authorList>
            <person name="McIlroy S."/>
        </authorList>
    </citation>
    <scope>NUCLEOTIDE SEQUENCE [LARGE SCALE GENOMIC DNA]</scope>
    <source>
        <strain evidence="10">Run_A_D11</strain>
    </source>
</reference>
<dbReference type="FunFam" id="1.10.287.990:FF:000002">
    <property type="entry name" value="Superoxide dismutase"/>
    <property type="match status" value="1"/>
</dbReference>
<name>W6M2C8_9GAMM</name>
<evidence type="ECO:0000256" key="6">
    <source>
        <dbReference type="PIRSR" id="PIRSR000349-1"/>
    </source>
</evidence>
<dbReference type="AlphaFoldDB" id="W6M2C8"/>
<dbReference type="Gene3D" id="3.55.40.20">
    <property type="entry name" value="Iron/manganese superoxide dismutase, C-terminal domain"/>
    <property type="match status" value="1"/>
</dbReference>
<accession>W6M2C8</accession>
<dbReference type="Pfam" id="PF02777">
    <property type="entry name" value="Sod_Fe_C"/>
    <property type="match status" value="1"/>
</dbReference>
<feature type="binding site" evidence="6">
    <location>
        <position position="74"/>
    </location>
    <ligand>
        <name>Mn(2+)</name>
        <dbReference type="ChEBI" id="CHEBI:29035"/>
    </ligand>
</feature>
<evidence type="ECO:0000256" key="3">
    <source>
        <dbReference type="ARBA" id="ARBA00023002"/>
    </source>
</evidence>
<feature type="binding site" evidence="6">
    <location>
        <position position="27"/>
    </location>
    <ligand>
        <name>Mn(2+)</name>
        <dbReference type="ChEBI" id="CHEBI:29035"/>
    </ligand>
</feature>
<evidence type="ECO:0000313" key="11">
    <source>
        <dbReference type="Proteomes" id="UP000035760"/>
    </source>
</evidence>
<comment type="catalytic activity">
    <reaction evidence="5 7">
        <text>2 superoxide + 2 H(+) = H2O2 + O2</text>
        <dbReference type="Rhea" id="RHEA:20696"/>
        <dbReference type="ChEBI" id="CHEBI:15378"/>
        <dbReference type="ChEBI" id="CHEBI:15379"/>
        <dbReference type="ChEBI" id="CHEBI:16240"/>
        <dbReference type="ChEBI" id="CHEBI:18421"/>
        <dbReference type="EC" id="1.15.1.1"/>
    </reaction>
</comment>
<keyword evidence="3 7" id="KW-0560">Oxidoreductase</keyword>
<dbReference type="EC" id="1.15.1.1" evidence="7"/>
<dbReference type="InterPro" id="IPR036314">
    <property type="entry name" value="SOD_C_sf"/>
</dbReference>
<dbReference type="GO" id="GO:0004784">
    <property type="term" value="F:superoxide dismutase activity"/>
    <property type="evidence" value="ECO:0007669"/>
    <property type="project" value="UniProtKB-EC"/>
</dbReference>
<dbReference type="RefSeq" id="WP_048670958.1">
    <property type="nucleotide sequence ID" value="NZ_CBTJ020000024.1"/>
</dbReference>
<reference evidence="10" key="2">
    <citation type="submission" date="2014-03" db="EMBL/GenBank/DDBJ databases">
        <title>Candidatus Competibacter-lineage genomes retrieved from metagenomes reveal functional metabolic diversity.</title>
        <authorList>
            <person name="McIlroy S.J."/>
            <person name="Albertsen M."/>
            <person name="Andresen E.K."/>
            <person name="Saunders A.M."/>
            <person name="Kristiansen R."/>
            <person name="Stokholm-Bjerregaard M."/>
            <person name="Nielsen K.L."/>
            <person name="Nielsen P.H."/>
        </authorList>
    </citation>
    <scope>NUCLEOTIDE SEQUENCE</scope>
    <source>
        <strain evidence="10">Run_A_D11</strain>
    </source>
</reference>